<organism evidence="8 9">
    <name type="scientific">Candidatus Berkelbacteria bacterium RIFCSPLOWO2_01_FULL_50_28</name>
    <dbReference type="NCBI Taxonomy" id="1797471"/>
    <lineage>
        <taxon>Bacteria</taxon>
        <taxon>Candidatus Berkelbacteria</taxon>
    </lineage>
</organism>
<keyword evidence="6" id="KW-0472">Membrane</keyword>
<comment type="subcellular location">
    <subcellularLocation>
        <location evidence="6">Membrane</location>
        <topology evidence="6">Single-pass type II membrane protein</topology>
    </subcellularLocation>
</comment>
<dbReference type="GO" id="GO:0006465">
    <property type="term" value="P:signal peptide processing"/>
    <property type="evidence" value="ECO:0007669"/>
    <property type="project" value="InterPro"/>
</dbReference>
<feature type="active site" evidence="5">
    <location>
        <position position="31"/>
    </location>
</feature>
<dbReference type="Pfam" id="PF10502">
    <property type="entry name" value="Peptidase_S26"/>
    <property type="match status" value="1"/>
</dbReference>
<dbReference type="EC" id="3.4.21.89" evidence="3 6"/>
<keyword evidence="6" id="KW-1133">Transmembrane helix</keyword>
<dbReference type="Proteomes" id="UP000177481">
    <property type="component" value="Unassembled WGS sequence"/>
</dbReference>
<dbReference type="InterPro" id="IPR019533">
    <property type="entry name" value="Peptidase_S26"/>
</dbReference>
<evidence type="ECO:0000256" key="6">
    <source>
        <dbReference type="RuleBase" id="RU362042"/>
    </source>
</evidence>
<reference evidence="8 9" key="1">
    <citation type="journal article" date="2016" name="Nat. Commun.">
        <title>Thousands of microbial genomes shed light on interconnected biogeochemical processes in an aquifer system.</title>
        <authorList>
            <person name="Anantharaman K."/>
            <person name="Brown C.T."/>
            <person name="Hug L.A."/>
            <person name="Sharon I."/>
            <person name="Castelle C.J."/>
            <person name="Probst A.J."/>
            <person name="Thomas B.C."/>
            <person name="Singh A."/>
            <person name="Wilkins M.J."/>
            <person name="Karaoz U."/>
            <person name="Brodie E.L."/>
            <person name="Williams K.H."/>
            <person name="Hubbard S.S."/>
            <person name="Banfield J.F."/>
        </authorList>
    </citation>
    <scope>NUCLEOTIDE SEQUENCE [LARGE SCALE GENOMIC DNA]</scope>
</reference>
<dbReference type="InterPro" id="IPR036286">
    <property type="entry name" value="LexA/Signal_pep-like_sf"/>
</dbReference>
<feature type="non-terminal residue" evidence="8">
    <location>
        <position position="1"/>
    </location>
</feature>
<feature type="active site" evidence="5">
    <location>
        <position position="74"/>
    </location>
</feature>
<dbReference type="PROSITE" id="PS00760">
    <property type="entry name" value="SPASE_I_2"/>
    <property type="match status" value="1"/>
</dbReference>
<evidence type="ECO:0000256" key="3">
    <source>
        <dbReference type="ARBA" id="ARBA00013208"/>
    </source>
</evidence>
<comment type="catalytic activity">
    <reaction evidence="1 6">
        <text>Cleavage of hydrophobic, N-terminal signal or leader sequences from secreted and periplasmic proteins.</text>
        <dbReference type="EC" id="3.4.21.89"/>
    </reaction>
</comment>
<dbReference type="EMBL" id="MEZX01000002">
    <property type="protein sequence ID" value="OGD64983.1"/>
    <property type="molecule type" value="Genomic_DNA"/>
</dbReference>
<comment type="similarity">
    <text evidence="2 6">Belongs to the peptidase S26 family.</text>
</comment>
<dbReference type="SUPFAM" id="SSF51306">
    <property type="entry name" value="LexA/Signal peptidase"/>
    <property type="match status" value="1"/>
</dbReference>
<keyword evidence="6" id="KW-0812">Transmembrane</keyword>
<dbReference type="Gene3D" id="2.10.109.10">
    <property type="entry name" value="Umud Fragment, subunit A"/>
    <property type="match status" value="1"/>
</dbReference>
<gene>
    <name evidence="8" type="ORF">A3A71_02985</name>
</gene>
<protein>
    <recommendedName>
        <fullName evidence="3 6">Signal peptidase I</fullName>
        <ecNumber evidence="3 6">3.4.21.89</ecNumber>
    </recommendedName>
</protein>
<dbReference type="CDD" id="cd06530">
    <property type="entry name" value="S26_SPase_I"/>
    <property type="match status" value="1"/>
</dbReference>
<feature type="domain" description="Peptidase S26" evidence="7">
    <location>
        <begin position="2"/>
        <end position="159"/>
    </location>
</feature>
<evidence type="ECO:0000256" key="2">
    <source>
        <dbReference type="ARBA" id="ARBA00009370"/>
    </source>
</evidence>
<dbReference type="AlphaFoldDB" id="A0A1F5EC87"/>
<keyword evidence="6" id="KW-0645">Protease</keyword>
<dbReference type="STRING" id="1797471.A3A71_02985"/>
<accession>A0A1F5EC87</accession>
<comment type="caution">
    <text evidence="8">The sequence shown here is derived from an EMBL/GenBank/DDBJ whole genome shotgun (WGS) entry which is preliminary data.</text>
</comment>
<keyword evidence="4 6" id="KW-0378">Hydrolase</keyword>
<name>A0A1F5EC87_9BACT</name>
<evidence type="ECO:0000313" key="9">
    <source>
        <dbReference type="Proteomes" id="UP000177481"/>
    </source>
</evidence>
<dbReference type="PROSITE" id="PS00761">
    <property type="entry name" value="SPASE_I_3"/>
    <property type="match status" value="1"/>
</dbReference>
<evidence type="ECO:0000259" key="7">
    <source>
        <dbReference type="Pfam" id="PF10502"/>
    </source>
</evidence>
<proteinExistence type="inferred from homology"/>
<dbReference type="GO" id="GO:0009003">
    <property type="term" value="F:signal peptidase activity"/>
    <property type="evidence" value="ECO:0007669"/>
    <property type="project" value="UniProtKB-EC"/>
</dbReference>
<evidence type="ECO:0000256" key="1">
    <source>
        <dbReference type="ARBA" id="ARBA00000677"/>
    </source>
</evidence>
<dbReference type="NCBIfam" id="TIGR02227">
    <property type="entry name" value="sigpep_I_bact"/>
    <property type="match status" value="1"/>
</dbReference>
<evidence type="ECO:0000256" key="5">
    <source>
        <dbReference type="PIRSR" id="PIRSR600223-1"/>
    </source>
</evidence>
<dbReference type="InterPro" id="IPR019758">
    <property type="entry name" value="Pept_S26A_signal_pept_1_CS"/>
</dbReference>
<dbReference type="GO" id="GO:0016020">
    <property type="term" value="C:membrane"/>
    <property type="evidence" value="ECO:0007669"/>
    <property type="project" value="UniProtKB-SubCell"/>
</dbReference>
<sequence length="173" mass="19641">WDVLKVVAIVFIVTFIVRVFLFQPFYIEGSSMEPDFHNGEYILIEKVAYRFKLPARGDVVVFRYPNNPSLNYIKRLIGLPGETVRIEKGQVSINGNALTESYLASGDKTMVGSSADPYEITLGKDQFFVLGDNRQHSSDSRDWGPLDRRFIIGRSTIVIYPRVDFHAIASPSY</sequence>
<evidence type="ECO:0000256" key="4">
    <source>
        <dbReference type="ARBA" id="ARBA00022801"/>
    </source>
</evidence>
<dbReference type="InterPro" id="IPR019757">
    <property type="entry name" value="Pept_S26A_signal_pept_1_Lys-AS"/>
</dbReference>
<dbReference type="PANTHER" id="PTHR43390">
    <property type="entry name" value="SIGNAL PEPTIDASE I"/>
    <property type="match status" value="1"/>
</dbReference>
<dbReference type="PRINTS" id="PR00727">
    <property type="entry name" value="LEADERPTASE"/>
</dbReference>
<dbReference type="GO" id="GO:0004252">
    <property type="term" value="F:serine-type endopeptidase activity"/>
    <property type="evidence" value="ECO:0007669"/>
    <property type="project" value="InterPro"/>
</dbReference>
<dbReference type="PANTHER" id="PTHR43390:SF1">
    <property type="entry name" value="CHLOROPLAST PROCESSING PEPTIDASE"/>
    <property type="match status" value="1"/>
</dbReference>
<feature type="transmembrane region" description="Helical" evidence="6">
    <location>
        <begin position="6"/>
        <end position="27"/>
    </location>
</feature>
<evidence type="ECO:0000313" key="8">
    <source>
        <dbReference type="EMBL" id="OGD64983.1"/>
    </source>
</evidence>
<dbReference type="InterPro" id="IPR000223">
    <property type="entry name" value="Pept_S26A_signal_pept_1"/>
</dbReference>